<dbReference type="AlphaFoldDB" id="A0A182YBV1"/>
<keyword evidence="5 7" id="KW-0472">Membrane</keyword>
<proteinExistence type="inferred from homology"/>
<feature type="transmembrane region" description="Helical" evidence="7">
    <location>
        <begin position="220"/>
        <end position="239"/>
    </location>
</feature>
<dbReference type="Proteomes" id="UP000076408">
    <property type="component" value="Unassembled WGS sequence"/>
</dbReference>
<keyword evidence="10" id="KW-1185">Reference proteome</keyword>
<keyword evidence="6 7" id="KW-0012">Acyltransferase</keyword>
<keyword evidence="4 7" id="KW-1133">Transmembrane helix</keyword>
<evidence type="ECO:0000256" key="3">
    <source>
        <dbReference type="ARBA" id="ARBA00022692"/>
    </source>
</evidence>
<comment type="subcellular location">
    <subcellularLocation>
        <location evidence="1">Membrane</location>
        <topology evidence="1">Multi-pass membrane protein</topology>
    </subcellularLocation>
</comment>
<protein>
    <recommendedName>
        <fullName evidence="7">Palmitoyltransferase</fullName>
        <ecNumber evidence="7">2.3.1.225</ecNumber>
    </recommendedName>
</protein>
<evidence type="ECO:0000259" key="8">
    <source>
        <dbReference type="Pfam" id="PF01529"/>
    </source>
</evidence>
<keyword evidence="2 7" id="KW-0808">Transferase</keyword>
<evidence type="ECO:0000256" key="4">
    <source>
        <dbReference type="ARBA" id="ARBA00022989"/>
    </source>
</evidence>
<dbReference type="EnsemblMetazoa" id="ASTEI05937-RA">
    <property type="protein sequence ID" value="ASTEI05937-PA"/>
    <property type="gene ID" value="ASTEI05937"/>
</dbReference>
<evidence type="ECO:0000256" key="6">
    <source>
        <dbReference type="ARBA" id="ARBA00023315"/>
    </source>
</evidence>
<dbReference type="VEuPathDB" id="VectorBase:ASTEI20_038105"/>
<reference evidence="10" key="1">
    <citation type="journal article" date="2014" name="Genome Biol.">
        <title>Genome analysis of a major urban malaria vector mosquito, Anopheles stephensi.</title>
        <authorList>
            <person name="Jiang X."/>
            <person name="Peery A."/>
            <person name="Hall A.B."/>
            <person name="Sharma A."/>
            <person name="Chen X.G."/>
            <person name="Waterhouse R.M."/>
            <person name="Komissarov A."/>
            <person name="Riehle M.M."/>
            <person name="Shouche Y."/>
            <person name="Sharakhova M.V."/>
            <person name="Lawson D."/>
            <person name="Pakpour N."/>
            <person name="Arensburger P."/>
            <person name="Davidson V.L."/>
            <person name="Eiglmeier K."/>
            <person name="Emrich S."/>
            <person name="George P."/>
            <person name="Kennedy R.C."/>
            <person name="Mane S.P."/>
            <person name="Maslen G."/>
            <person name="Oringanje C."/>
            <person name="Qi Y."/>
            <person name="Settlage R."/>
            <person name="Tojo M."/>
            <person name="Tubio J.M."/>
            <person name="Unger M.F."/>
            <person name="Wang B."/>
            <person name="Vernick K.D."/>
            <person name="Ribeiro J.M."/>
            <person name="James A.A."/>
            <person name="Michel K."/>
            <person name="Riehle M.A."/>
            <person name="Luckhart S."/>
            <person name="Sharakhov I.V."/>
            <person name="Tu Z."/>
        </authorList>
    </citation>
    <scope>NUCLEOTIDE SEQUENCE [LARGE SCALE GENOMIC DNA]</scope>
    <source>
        <strain evidence="10">Indian</strain>
    </source>
</reference>
<dbReference type="PROSITE" id="PS50216">
    <property type="entry name" value="DHHC"/>
    <property type="match status" value="1"/>
</dbReference>
<dbReference type="PANTHER" id="PTHR12246">
    <property type="entry name" value="PALMITOYLTRANSFERASE ZDHHC16"/>
    <property type="match status" value="1"/>
</dbReference>
<feature type="domain" description="Palmitoyltransferase DHHC" evidence="8">
    <location>
        <begin position="154"/>
        <end position="185"/>
    </location>
</feature>
<dbReference type="VEuPathDB" id="VectorBase:ASTE007998"/>
<keyword evidence="3 7" id="KW-0812">Transmembrane</keyword>
<reference evidence="9" key="2">
    <citation type="submission" date="2020-05" db="UniProtKB">
        <authorList>
            <consortium name="EnsemblMetazoa"/>
        </authorList>
    </citation>
    <scope>IDENTIFICATION</scope>
    <source>
        <strain evidence="9">Indian</strain>
    </source>
</reference>
<comment type="domain">
    <text evidence="7">The DHHC domain is required for palmitoyltransferase activity.</text>
</comment>
<dbReference type="InterPro" id="IPR039859">
    <property type="entry name" value="PFA4/ZDH16/20/ERF2-like"/>
</dbReference>
<dbReference type="InterPro" id="IPR001594">
    <property type="entry name" value="Palmitoyltrfase_DHHC"/>
</dbReference>
<feature type="transmembrane region" description="Helical" evidence="7">
    <location>
        <begin position="97"/>
        <end position="117"/>
    </location>
</feature>
<evidence type="ECO:0000256" key="7">
    <source>
        <dbReference type="RuleBase" id="RU079119"/>
    </source>
</evidence>
<name>A0A182YBV1_ANOST</name>
<dbReference type="VEuPathDB" id="VectorBase:ASTEI05937"/>
<feature type="transmembrane region" description="Helical" evidence="7">
    <location>
        <begin position="62"/>
        <end position="85"/>
    </location>
</feature>
<evidence type="ECO:0000256" key="5">
    <source>
        <dbReference type="ARBA" id="ARBA00023136"/>
    </source>
</evidence>
<evidence type="ECO:0000256" key="2">
    <source>
        <dbReference type="ARBA" id="ARBA00022679"/>
    </source>
</evidence>
<evidence type="ECO:0000313" key="10">
    <source>
        <dbReference type="Proteomes" id="UP000076408"/>
    </source>
</evidence>
<feature type="transmembrane region" description="Helical" evidence="7">
    <location>
        <begin position="308"/>
        <end position="329"/>
    </location>
</feature>
<evidence type="ECO:0000313" key="9">
    <source>
        <dbReference type="EnsemblMetazoa" id="ASTEI05937-PA"/>
    </source>
</evidence>
<dbReference type="EC" id="2.3.1.225" evidence="7"/>
<sequence length="417" mass="48591">MSRIQWRLRELPKNISQTIRFRIQYGKQCIRSLTYNHHMNQSYASDVCMEPIFWFVDNFTHLLGPFFVFAVVCLTTAVVTICYWIGLPYWWNRNRYMTVFLMIVGHWLLLNVVYNFYKAASVSPGYPPEVKHLNMKIVPLFAIALKELIAEAVSICKKCIAPKPPRTHHCSVCNRCVLRMDHHCRKFRFSGSTSYGLLQWLDYIDAWLNNCVGYHNHRYFFLYMLYTTIGTLFIISFGLELGYGVLFLDEGGWKEMEPLQGHPVRFNLSGHIIPVTEMNDYEHDGMAPAEHDLPIPHPTHRTETIHGAILFMALINVATLFALGSLTAWHSTLITRGETSIEAHINKSETKRLAAMNKSYRNPYDFGPRKNWKLFLGITRKRTWWRHVLLPSSHKPEGNGLTWLTYEHAFDTADEWP</sequence>
<dbReference type="GO" id="GO:0019706">
    <property type="term" value="F:protein-cysteine S-palmitoyltransferase activity"/>
    <property type="evidence" value="ECO:0007669"/>
    <property type="project" value="UniProtKB-EC"/>
</dbReference>
<organism evidence="9 10">
    <name type="scientific">Anopheles stephensi</name>
    <name type="common">Indo-Pakistan malaria mosquito</name>
    <dbReference type="NCBI Taxonomy" id="30069"/>
    <lineage>
        <taxon>Eukaryota</taxon>
        <taxon>Metazoa</taxon>
        <taxon>Ecdysozoa</taxon>
        <taxon>Arthropoda</taxon>
        <taxon>Hexapoda</taxon>
        <taxon>Insecta</taxon>
        <taxon>Pterygota</taxon>
        <taxon>Neoptera</taxon>
        <taxon>Endopterygota</taxon>
        <taxon>Diptera</taxon>
        <taxon>Nematocera</taxon>
        <taxon>Culicoidea</taxon>
        <taxon>Culicidae</taxon>
        <taxon>Anophelinae</taxon>
        <taxon>Anopheles</taxon>
    </lineage>
</organism>
<dbReference type="Pfam" id="PF01529">
    <property type="entry name" value="DHHC"/>
    <property type="match status" value="2"/>
</dbReference>
<evidence type="ECO:0000256" key="1">
    <source>
        <dbReference type="ARBA" id="ARBA00004141"/>
    </source>
</evidence>
<comment type="catalytic activity">
    <reaction evidence="7">
        <text>L-cysteinyl-[protein] + hexadecanoyl-CoA = S-hexadecanoyl-L-cysteinyl-[protein] + CoA</text>
        <dbReference type="Rhea" id="RHEA:36683"/>
        <dbReference type="Rhea" id="RHEA-COMP:10131"/>
        <dbReference type="Rhea" id="RHEA-COMP:11032"/>
        <dbReference type="ChEBI" id="CHEBI:29950"/>
        <dbReference type="ChEBI" id="CHEBI:57287"/>
        <dbReference type="ChEBI" id="CHEBI:57379"/>
        <dbReference type="ChEBI" id="CHEBI:74151"/>
        <dbReference type="EC" id="2.3.1.225"/>
    </reaction>
</comment>
<accession>A0A182YBV1</accession>
<dbReference type="GO" id="GO:0016020">
    <property type="term" value="C:membrane"/>
    <property type="evidence" value="ECO:0007669"/>
    <property type="project" value="UniProtKB-SubCell"/>
</dbReference>
<comment type="similarity">
    <text evidence="7">Belongs to the DHHC palmitoyltransferase family.</text>
</comment>
<feature type="domain" description="Palmitoyltransferase DHHC" evidence="8">
    <location>
        <begin position="206"/>
        <end position="239"/>
    </location>
</feature>
<dbReference type="OMA" id="APFEDEW"/>